<evidence type="ECO:0000256" key="3">
    <source>
        <dbReference type="ARBA" id="ARBA00022900"/>
    </source>
</evidence>
<evidence type="ECO:0000256" key="2">
    <source>
        <dbReference type="ARBA" id="ARBA00022690"/>
    </source>
</evidence>
<dbReference type="GO" id="GO:0004867">
    <property type="term" value="F:serine-type endopeptidase inhibitor activity"/>
    <property type="evidence" value="ECO:0007669"/>
    <property type="project" value="UniProtKB-KW"/>
</dbReference>
<dbReference type="PROSITE" id="PS00284">
    <property type="entry name" value="SERPIN"/>
    <property type="match status" value="1"/>
</dbReference>
<dbReference type="GO" id="GO:0005615">
    <property type="term" value="C:extracellular space"/>
    <property type="evidence" value="ECO:0007669"/>
    <property type="project" value="InterPro"/>
</dbReference>
<keyword evidence="5" id="KW-0472">Membrane</keyword>
<comment type="caution">
    <text evidence="7">The sequence shown here is derived from an EMBL/GenBank/DDBJ whole genome shotgun (WGS) entry which is preliminary data.</text>
</comment>
<keyword evidence="3" id="KW-0722">Serine protease inhibitor</keyword>
<sequence length="462" mass="52391">MRNKSAANSSDIAINGILMVVADSPVNFNKNNVKDCSSKSTPHTPRTKTFRLRPRTMEISSNFCFFKSLAVFLIIALNCSVSAASEKQDAILKKVTSANNEFALNLYQSLAKNSSNLFFSPTSIFIALGMLYDGARGETASELRNTLGFEKAQLSPEEVDLSFNYLLNNVFVSTKNYTLTTANAILIDHRLKVLAEYRNKMQNYFQAKVQDVDFFKDRSKVEQLINYWVNSKTMGKIPRLVENLSPDTIMALLNAVYFKGLWEIPFDKESTRPAEFYNNGLKSKAKIVRTMHMSRRILYASSPDWQIVELPYIGKNLSMMILLPEEQKGLEDLENSLTIRQIIEVRETLRPTTVSISLPKLRMECSMNLKRHLESMGLKNIFRDADFSGMVEKLDVRVSNVEHKALVEITEEGTEAAGVTGVFIVPMRATWPKLFKVNRPFIFTIMDTQSNTLLFIGRVMSV</sequence>
<reference evidence="7" key="1">
    <citation type="submission" date="2020-08" db="EMBL/GenBank/DDBJ databases">
        <title>Multicomponent nature underlies the extraordinary mechanical properties of spider dragline silk.</title>
        <authorList>
            <person name="Kono N."/>
            <person name="Nakamura H."/>
            <person name="Mori M."/>
            <person name="Yoshida Y."/>
            <person name="Ohtoshi R."/>
            <person name="Malay A.D."/>
            <person name="Moran D.A.P."/>
            <person name="Tomita M."/>
            <person name="Numata K."/>
            <person name="Arakawa K."/>
        </authorList>
    </citation>
    <scope>NUCLEOTIDE SEQUENCE</scope>
</reference>
<dbReference type="InterPro" id="IPR036186">
    <property type="entry name" value="Serpin_sf"/>
</dbReference>
<dbReference type="Proteomes" id="UP000887013">
    <property type="component" value="Unassembled WGS sequence"/>
</dbReference>
<keyword evidence="5" id="KW-1133">Transmembrane helix</keyword>
<evidence type="ECO:0000256" key="1">
    <source>
        <dbReference type="ARBA" id="ARBA00009500"/>
    </source>
</evidence>
<accession>A0A8X6PMG4</accession>
<dbReference type="InterPro" id="IPR023795">
    <property type="entry name" value="Serpin_CS"/>
</dbReference>
<dbReference type="AlphaFoldDB" id="A0A8X6PMG4"/>
<gene>
    <name evidence="7" type="primary">SERPINB6</name>
    <name evidence="7" type="ORF">NPIL_606002</name>
</gene>
<dbReference type="EMBL" id="BMAW01021333">
    <property type="protein sequence ID" value="GFT72422.1"/>
    <property type="molecule type" value="Genomic_DNA"/>
</dbReference>
<evidence type="ECO:0000259" key="6">
    <source>
        <dbReference type="SMART" id="SM00093"/>
    </source>
</evidence>
<keyword evidence="2" id="KW-0646">Protease inhibitor</keyword>
<dbReference type="InterPro" id="IPR000215">
    <property type="entry name" value="Serpin_fam"/>
</dbReference>
<evidence type="ECO:0000256" key="4">
    <source>
        <dbReference type="RuleBase" id="RU000411"/>
    </source>
</evidence>
<feature type="domain" description="Serpin" evidence="6">
    <location>
        <begin position="104"/>
        <end position="462"/>
    </location>
</feature>
<dbReference type="PANTHER" id="PTHR11461">
    <property type="entry name" value="SERINE PROTEASE INHIBITOR, SERPIN"/>
    <property type="match status" value="1"/>
</dbReference>
<dbReference type="Gene3D" id="3.30.497.10">
    <property type="entry name" value="Antithrombin, subunit I, domain 2"/>
    <property type="match status" value="1"/>
</dbReference>
<proteinExistence type="inferred from homology"/>
<evidence type="ECO:0000313" key="8">
    <source>
        <dbReference type="Proteomes" id="UP000887013"/>
    </source>
</evidence>
<dbReference type="FunFam" id="3.30.497.10:FF:000001">
    <property type="entry name" value="Serine protease inhibitor"/>
    <property type="match status" value="1"/>
</dbReference>
<keyword evidence="8" id="KW-1185">Reference proteome</keyword>
<dbReference type="InterPro" id="IPR023796">
    <property type="entry name" value="Serpin_dom"/>
</dbReference>
<dbReference type="Gene3D" id="2.30.39.10">
    <property type="entry name" value="Alpha-1-antitrypsin, domain 1"/>
    <property type="match status" value="1"/>
</dbReference>
<dbReference type="InterPro" id="IPR042185">
    <property type="entry name" value="Serpin_sf_2"/>
</dbReference>
<protein>
    <submittedName>
        <fullName evidence="7">Serpin B6</fullName>
    </submittedName>
</protein>
<evidence type="ECO:0000313" key="7">
    <source>
        <dbReference type="EMBL" id="GFT72422.1"/>
    </source>
</evidence>
<name>A0A8X6PMG4_NEPPI</name>
<organism evidence="7 8">
    <name type="scientific">Nephila pilipes</name>
    <name type="common">Giant wood spider</name>
    <name type="synonym">Nephila maculata</name>
    <dbReference type="NCBI Taxonomy" id="299642"/>
    <lineage>
        <taxon>Eukaryota</taxon>
        <taxon>Metazoa</taxon>
        <taxon>Ecdysozoa</taxon>
        <taxon>Arthropoda</taxon>
        <taxon>Chelicerata</taxon>
        <taxon>Arachnida</taxon>
        <taxon>Araneae</taxon>
        <taxon>Araneomorphae</taxon>
        <taxon>Entelegynae</taxon>
        <taxon>Araneoidea</taxon>
        <taxon>Nephilidae</taxon>
        <taxon>Nephila</taxon>
    </lineage>
</organism>
<dbReference type="CDD" id="cd19577">
    <property type="entry name" value="serpinJ_IRS-2-like"/>
    <property type="match status" value="1"/>
</dbReference>
<dbReference type="Pfam" id="PF00079">
    <property type="entry name" value="Serpin"/>
    <property type="match status" value="1"/>
</dbReference>
<comment type="similarity">
    <text evidence="1 4">Belongs to the serpin family.</text>
</comment>
<evidence type="ECO:0000256" key="5">
    <source>
        <dbReference type="SAM" id="Phobius"/>
    </source>
</evidence>
<dbReference type="PANTHER" id="PTHR11461:SF211">
    <property type="entry name" value="GH10112P-RELATED"/>
    <property type="match status" value="1"/>
</dbReference>
<dbReference type="InterPro" id="IPR042178">
    <property type="entry name" value="Serpin_sf_1"/>
</dbReference>
<dbReference type="OrthoDB" id="6515587at2759"/>
<keyword evidence="5" id="KW-0812">Transmembrane</keyword>
<dbReference type="SUPFAM" id="SSF56574">
    <property type="entry name" value="Serpins"/>
    <property type="match status" value="1"/>
</dbReference>
<dbReference type="SMART" id="SM00093">
    <property type="entry name" value="SERPIN"/>
    <property type="match status" value="1"/>
</dbReference>
<feature type="transmembrane region" description="Helical" evidence="5">
    <location>
        <begin position="59"/>
        <end position="77"/>
    </location>
</feature>